<proteinExistence type="inferred from homology"/>
<feature type="region of interest" description="Disordered" evidence="7">
    <location>
        <begin position="340"/>
        <end position="502"/>
    </location>
</feature>
<keyword evidence="5" id="KW-0677">Repeat</keyword>
<feature type="region of interest" description="Disordered" evidence="7">
    <location>
        <begin position="292"/>
        <end position="326"/>
    </location>
</feature>
<feature type="compositionally biased region" description="Polar residues" evidence="7">
    <location>
        <begin position="411"/>
        <end position="426"/>
    </location>
</feature>
<evidence type="ECO:0000313" key="9">
    <source>
        <dbReference type="Ensembl" id="ENSPNAP00000009552.1"/>
    </source>
</evidence>
<dbReference type="GO" id="GO:0030276">
    <property type="term" value="F:clathrin binding"/>
    <property type="evidence" value="ECO:0007669"/>
    <property type="project" value="TreeGrafter"/>
</dbReference>
<reference evidence="9" key="2">
    <citation type="submission" date="2025-08" db="UniProtKB">
        <authorList>
            <consortium name="Ensembl"/>
        </authorList>
    </citation>
    <scope>IDENTIFICATION</scope>
</reference>
<dbReference type="Ensembl" id="ENSPNAT00000015968.2">
    <property type="protein sequence ID" value="ENSPNAP00000009552.1"/>
    <property type="gene ID" value="ENSPNAG00000015115.2"/>
</dbReference>
<dbReference type="GO" id="GO:0005768">
    <property type="term" value="C:endosome"/>
    <property type="evidence" value="ECO:0007669"/>
    <property type="project" value="TreeGrafter"/>
</dbReference>
<comment type="subcellular location">
    <subcellularLocation>
        <location evidence="1">Cytoplasm</location>
    </subcellularLocation>
</comment>
<comment type="similarity">
    <text evidence="2">Belongs to the epsin family.</text>
</comment>
<evidence type="ECO:0000256" key="3">
    <source>
        <dbReference type="ARBA" id="ARBA00022490"/>
    </source>
</evidence>
<feature type="compositionally biased region" description="Low complexity" evidence="7">
    <location>
        <begin position="191"/>
        <end position="204"/>
    </location>
</feature>
<keyword evidence="10" id="KW-1185">Reference proteome</keyword>
<accession>A0A3B4CC76</accession>
<dbReference type="Pfam" id="PF01417">
    <property type="entry name" value="ENTH"/>
    <property type="match status" value="1"/>
</dbReference>
<feature type="compositionally biased region" description="Basic and acidic residues" evidence="7">
    <location>
        <begin position="313"/>
        <end position="323"/>
    </location>
</feature>
<dbReference type="GO" id="GO:0005543">
    <property type="term" value="F:phospholipid binding"/>
    <property type="evidence" value="ECO:0007669"/>
    <property type="project" value="TreeGrafter"/>
</dbReference>
<dbReference type="CDD" id="cd16990">
    <property type="entry name" value="ENTH_Epsin"/>
    <property type="match status" value="1"/>
</dbReference>
<feature type="region of interest" description="Disordered" evidence="7">
    <location>
        <begin position="537"/>
        <end position="634"/>
    </location>
</feature>
<organism evidence="9 10">
    <name type="scientific">Pygocentrus nattereri</name>
    <name type="common">Red-bellied piranha</name>
    <dbReference type="NCBI Taxonomy" id="42514"/>
    <lineage>
        <taxon>Eukaryota</taxon>
        <taxon>Metazoa</taxon>
        <taxon>Chordata</taxon>
        <taxon>Craniata</taxon>
        <taxon>Vertebrata</taxon>
        <taxon>Euteleostomi</taxon>
        <taxon>Actinopterygii</taxon>
        <taxon>Neopterygii</taxon>
        <taxon>Teleostei</taxon>
        <taxon>Ostariophysi</taxon>
        <taxon>Characiformes</taxon>
        <taxon>Characoidei</taxon>
        <taxon>Pygocentrus</taxon>
    </lineage>
</organism>
<dbReference type="Gene3D" id="1.25.40.90">
    <property type="match status" value="1"/>
</dbReference>
<feature type="compositionally biased region" description="Low complexity" evidence="7">
    <location>
        <begin position="372"/>
        <end position="384"/>
    </location>
</feature>
<feature type="compositionally biased region" description="Low complexity" evidence="7">
    <location>
        <begin position="565"/>
        <end position="601"/>
    </location>
</feature>
<dbReference type="SMART" id="SM00273">
    <property type="entry name" value="ENTH"/>
    <property type="match status" value="1"/>
</dbReference>
<evidence type="ECO:0000256" key="6">
    <source>
        <dbReference type="ARBA" id="ARBA00023121"/>
    </source>
</evidence>
<evidence type="ECO:0000313" key="10">
    <source>
        <dbReference type="Proteomes" id="UP001501920"/>
    </source>
</evidence>
<protein>
    <recommendedName>
        <fullName evidence="8">ENTH domain-containing protein</fullName>
    </recommendedName>
</protein>
<keyword evidence="4" id="KW-0597">Phosphoprotein</keyword>
<reference evidence="9" key="3">
    <citation type="submission" date="2025-09" db="UniProtKB">
        <authorList>
            <consortium name="Ensembl"/>
        </authorList>
    </citation>
    <scope>IDENTIFICATION</scope>
</reference>
<feature type="compositionally biased region" description="Basic and acidic residues" evidence="7">
    <location>
        <begin position="292"/>
        <end position="306"/>
    </location>
</feature>
<dbReference type="PROSITE" id="PS50330">
    <property type="entry name" value="UIM"/>
    <property type="match status" value="1"/>
</dbReference>
<sequence>MTTSSLRRSMKNIVNNYTEAEIKVREATSNDPWGPPSSLMMEIADLTFNVVAFTEVMGMVWKRLNDHGKNWRHVYKALTLLDYLIKTGSERVAQQCRENVYAIQTLRDFQYIDRDGQDQGANVREKAKQLVSLLRDEEKLRQERSQAQKTRERMAGASSVMAYGSLPPPYPGHRTSQSPMTSLQREEYVRSRGSPSSYNSSSSSPHLAPELEQARPHTSGEEELQLQLALAMSREESEKQPPPVDIDEQTQLQIAMSLSKEEAQKMPPLVPPPAVALDMDEETQLQIALSLSKEEHQQEQRSRQGDESLLQKALEESKREMEAKGGGSAMLDLVDIFAPASEVPPGANPWDMSGAGAQVQAAGPLRSDLWDSMEPSSSSRSIGSPWMAPMGSSAHHQPWDHQQRPPDPWETPQNVTSPVPQNQSWLSPAPAGVDPFSPPTADNKCAATTVKSSSPRPGSPSDGDLFDEAMDGGQLDVNGRSEESPELFDMSRLGESLAEPAPRTCRTPQAFLGPAAASLVNFDSLIPSNPAPKNLNPFLAGMSAPSTTNPFQSEPPRLTLNQMRPSSTSPAPTSLPYSASLPLPASNQPSSLPSSLTQPAQRPMDMPGNLPQPLLPLASASTLGQQDNSQNPFL</sequence>
<evidence type="ECO:0000256" key="2">
    <source>
        <dbReference type="ARBA" id="ARBA00010130"/>
    </source>
</evidence>
<dbReference type="PROSITE" id="PS50942">
    <property type="entry name" value="ENTH"/>
    <property type="match status" value="1"/>
</dbReference>
<dbReference type="GO" id="GO:0005886">
    <property type="term" value="C:plasma membrane"/>
    <property type="evidence" value="ECO:0007669"/>
    <property type="project" value="TreeGrafter"/>
</dbReference>
<dbReference type="InterPro" id="IPR008942">
    <property type="entry name" value="ENTH_VHS"/>
</dbReference>
<dbReference type="AlphaFoldDB" id="A0A3B4CC76"/>
<feature type="compositionally biased region" description="Low complexity" evidence="7">
    <location>
        <begin position="452"/>
        <end position="463"/>
    </location>
</feature>
<dbReference type="Proteomes" id="UP001501920">
    <property type="component" value="Chromosome 1"/>
</dbReference>
<evidence type="ECO:0000256" key="5">
    <source>
        <dbReference type="ARBA" id="ARBA00022737"/>
    </source>
</evidence>
<dbReference type="GO" id="GO:0030125">
    <property type="term" value="C:clathrin vesicle coat"/>
    <property type="evidence" value="ECO:0007669"/>
    <property type="project" value="TreeGrafter"/>
</dbReference>
<dbReference type="SMART" id="SM00726">
    <property type="entry name" value="UIM"/>
    <property type="match status" value="4"/>
</dbReference>
<feature type="region of interest" description="Disordered" evidence="7">
    <location>
        <begin position="139"/>
        <end position="226"/>
    </location>
</feature>
<dbReference type="InterPro" id="IPR003903">
    <property type="entry name" value="UIM_dom"/>
</dbReference>
<dbReference type="GeneTree" id="ENSGT00940000158217"/>
<evidence type="ECO:0000256" key="4">
    <source>
        <dbReference type="ARBA" id="ARBA00022553"/>
    </source>
</evidence>
<name>A0A3B4CC76_PYGNA</name>
<keyword evidence="6" id="KW-0446">Lipid-binding</keyword>
<dbReference type="PANTHER" id="PTHR12276">
    <property type="entry name" value="EPSIN/ENT-RELATED"/>
    <property type="match status" value="1"/>
</dbReference>
<evidence type="ECO:0000256" key="1">
    <source>
        <dbReference type="ARBA" id="ARBA00004496"/>
    </source>
</evidence>
<dbReference type="SUPFAM" id="SSF48464">
    <property type="entry name" value="ENTH/VHS domain"/>
    <property type="match status" value="1"/>
</dbReference>
<reference evidence="9 10" key="1">
    <citation type="submission" date="2020-10" db="EMBL/GenBank/DDBJ databases">
        <title>Pygocentrus nattereri (red-bellied piranha) genome, fPygNat1, primary haplotype.</title>
        <authorList>
            <person name="Myers G."/>
            <person name="Meyer A."/>
            <person name="Karagic N."/>
            <person name="Pippel M."/>
            <person name="Winkler S."/>
            <person name="Tracey A."/>
            <person name="Wood J."/>
            <person name="Formenti G."/>
            <person name="Howe K."/>
            <person name="Fedrigo O."/>
            <person name="Jarvis E.D."/>
        </authorList>
    </citation>
    <scope>NUCLEOTIDE SEQUENCE [LARGE SCALE GENOMIC DNA]</scope>
</reference>
<keyword evidence="3" id="KW-0963">Cytoplasm</keyword>
<feature type="compositionally biased region" description="Basic and acidic residues" evidence="7">
    <location>
        <begin position="139"/>
        <end position="154"/>
    </location>
</feature>
<feature type="domain" description="ENTH" evidence="8">
    <location>
        <begin position="12"/>
        <end position="144"/>
    </location>
</feature>
<dbReference type="InterPro" id="IPR013809">
    <property type="entry name" value="ENTH"/>
</dbReference>
<evidence type="ECO:0000256" key="7">
    <source>
        <dbReference type="SAM" id="MobiDB-lite"/>
    </source>
</evidence>
<dbReference type="FunFam" id="1.25.40.90:FF:000002">
    <property type="entry name" value="epsin-2 isoform X1"/>
    <property type="match status" value="1"/>
</dbReference>
<feature type="compositionally biased region" description="Polar residues" evidence="7">
    <location>
        <begin position="619"/>
        <end position="634"/>
    </location>
</feature>
<dbReference type="GO" id="GO:0006897">
    <property type="term" value="P:endocytosis"/>
    <property type="evidence" value="ECO:0007669"/>
    <property type="project" value="TreeGrafter"/>
</dbReference>
<evidence type="ECO:0000259" key="8">
    <source>
        <dbReference type="PROSITE" id="PS50942"/>
    </source>
</evidence>
<feature type="compositionally biased region" description="Polar residues" evidence="7">
    <location>
        <begin position="174"/>
        <end position="183"/>
    </location>
</feature>
<dbReference type="PANTHER" id="PTHR12276:SF112">
    <property type="entry name" value="EPSIN 3A-RELATED"/>
    <property type="match status" value="1"/>
</dbReference>